<feature type="transmembrane region" description="Helical" evidence="1">
    <location>
        <begin position="44"/>
        <end position="64"/>
    </location>
</feature>
<name>A0A0G0LKW9_9BACT</name>
<comment type="caution">
    <text evidence="2">The sequence shown here is derived from an EMBL/GenBank/DDBJ whole genome shotgun (WGS) entry which is preliminary data.</text>
</comment>
<dbReference type="Proteomes" id="UP000034774">
    <property type="component" value="Unassembled WGS sequence"/>
</dbReference>
<evidence type="ECO:0000313" key="2">
    <source>
        <dbReference type="EMBL" id="KKQ91672.1"/>
    </source>
</evidence>
<feature type="transmembrane region" description="Helical" evidence="1">
    <location>
        <begin position="17"/>
        <end position="38"/>
    </location>
</feature>
<dbReference type="AlphaFoldDB" id="A0A0G0LKW9"/>
<evidence type="ECO:0000256" key="1">
    <source>
        <dbReference type="SAM" id="Phobius"/>
    </source>
</evidence>
<evidence type="ECO:0000313" key="3">
    <source>
        <dbReference type="Proteomes" id="UP000034774"/>
    </source>
</evidence>
<reference evidence="2 3" key="1">
    <citation type="journal article" date="2015" name="Nature">
        <title>rRNA introns, odd ribosomes, and small enigmatic genomes across a large radiation of phyla.</title>
        <authorList>
            <person name="Brown C.T."/>
            <person name="Hug L.A."/>
            <person name="Thomas B.C."/>
            <person name="Sharon I."/>
            <person name="Castelle C.J."/>
            <person name="Singh A."/>
            <person name="Wilkins M.J."/>
            <person name="Williams K.H."/>
            <person name="Banfield J.F."/>
        </authorList>
    </citation>
    <scope>NUCLEOTIDE SEQUENCE [LARGE SCALE GENOMIC DNA]</scope>
</reference>
<gene>
    <name evidence="2" type="ORF">UT17_C0004G0020</name>
</gene>
<keyword evidence="1" id="KW-1133">Transmembrane helix</keyword>
<organism evidence="2 3">
    <name type="scientific">Candidatus Woesebacteria bacterium GW2011_GWB1_39_10</name>
    <dbReference type="NCBI Taxonomy" id="1618572"/>
    <lineage>
        <taxon>Bacteria</taxon>
        <taxon>Candidatus Woeseibacteriota</taxon>
    </lineage>
</organism>
<proteinExistence type="predicted"/>
<protein>
    <submittedName>
        <fullName evidence="2">Uncharacterized protein</fullName>
    </submittedName>
</protein>
<keyword evidence="1" id="KW-0472">Membrane</keyword>
<dbReference type="EMBL" id="LBVU01000004">
    <property type="protein sequence ID" value="KKQ91672.1"/>
    <property type="molecule type" value="Genomic_DNA"/>
</dbReference>
<sequence length="188" mass="21063">MLALKDFRKSELNSSKAMIISGLTLSIVAGVCLLIVMFLQIDHIWWWIFGLVVGSGIVLLASGWTDVNKAVKLVESVQDAEFAKFKGLYTDELRKLAGELIKRVSGPKPNPGYDQANKLLLHLYFGICFDVDITTINLILFGLNTKMRVDHQPNLGFDKQGRKLLGKITLDYPNSDTPNATRTAVFWY</sequence>
<accession>A0A0G0LKW9</accession>
<keyword evidence="1" id="KW-0812">Transmembrane</keyword>